<dbReference type="PANTHER" id="PTHR33246">
    <property type="entry name" value="CCHC-TYPE DOMAIN-CONTAINING PROTEIN"/>
    <property type="match status" value="1"/>
</dbReference>
<reference evidence="1 2" key="1">
    <citation type="submission" date="2015-08" db="EMBL/GenBank/DDBJ databases">
        <title>Next Generation Sequencing and Analysis of the Genome of Puccinia sorghi L Schw, the Causal Agent of Maize Common Rust.</title>
        <authorList>
            <person name="Rochi L."/>
            <person name="Burguener G."/>
            <person name="Darino M."/>
            <person name="Turjanski A."/>
            <person name="Kreff E."/>
            <person name="Dieguez M.J."/>
            <person name="Sacco F."/>
        </authorList>
    </citation>
    <scope>NUCLEOTIDE SEQUENCE [LARGE SCALE GENOMIC DNA]</scope>
    <source>
        <strain evidence="1 2">RO10H11247</strain>
    </source>
</reference>
<comment type="caution">
    <text evidence="1">The sequence shown here is derived from an EMBL/GenBank/DDBJ whole genome shotgun (WGS) entry which is preliminary data.</text>
</comment>
<keyword evidence="2" id="KW-1185">Reference proteome</keyword>
<accession>A0A0L6V9V2</accession>
<gene>
    <name evidence="1" type="ORF">VP01_2296g1</name>
</gene>
<dbReference type="EMBL" id="LAVV01007165">
    <property type="protein sequence ID" value="KNZ56880.1"/>
    <property type="molecule type" value="Genomic_DNA"/>
</dbReference>
<dbReference type="AlphaFoldDB" id="A0A0L6V9V2"/>
<dbReference type="Proteomes" id="UP000037035">
    <property type="component" value="Unassembled WGS sequence"/>
</dbReference>
<sequence>MANATPSASASDPSTHAALKLSGIEQLSAPGKDSNYLDWIFILKIHLQATNLSYLWISSLDRPAGPRIALLPVWLSPELFIPPTTGSSDSTSGGRMYWLHKLVKSKMSGEDAESHITEMGGYAEKLNSLITVDNPLTADNVYSAALLISLPADWINCVSSLMNDERVPSTQISPLPSPCQMPSQNWFCNNRNNQAFSPSAKDQDMISSTATMLPRGSSSAKSKAPAKAGHTTVVKLGDYTPDKDSFSKFSKGYEESIRTVNVSLAGNPLPHKTKDFNLNSGCSLLMTPYSSTLTIQWSSPLMPELSSFHWQYPQLSNPLSSPVFTSHLFPLMQSLPGTWA</sequence>
<dbReference type="VEuPathDB" id="FungiDB:VP01_2296g1"/>
<evidence type="ECO:0000313" key="1">
    <source>
        <dbReference type="EMBL" id="KNZ56880.1"/>
    </source>
</evidence>
<organism evidence="1 2">
    <name type="scientific">Puccinia sorghi</name>
    <dbReference type="NCBI Taxonomy" id="27349"/>
    <lineage>
        <taxon>Eukaryota</taxon>
        <taxon>Fungi</taxon>
        <taxon>Dikarya</taxon>
        <taxon>Basidiomycota</taxon>
        <taxon>Pucciniomycotina</taxon>
        <taxon>Pucciniomycetes</taxon>
        <taxon>Pucciniales</taxon>
        <taxon>Pucciniaceae</taxon>
        <taxon>Puccinia</taxon>
    </lineage>
</organism>
<proteinExistence type="predicted"/>
<evidence type="ECO:0000313" key="2">
    <source>
        <dbReference type="Proteomes" id="UP000037035"/>
    </source>
</evidence>
<dbReference type="PANTHER" id="PTHR33246:SF51">
    <property type="entry name" value="MYB_SANT-LIKE DOMAIN-CONTAINING PROTEIN"/>
    <property type="match status" value="1"/>
</dbReference>
<protein>
    <submittedName>
        <fullName evidence="1">Uncharacterized protein</fullName>
    </submittedName>
</protein>
<name>A0A0L6V9V2_9BASI</name>